<organism evidence="3 4">
    <name type="scientific">Tigriopus californicus</name>
    <name type="common">Marine copepod</name>
    <dbReference type="NCBI Taxonomy" id="6832"/>
    <lineage>
        <taxon>Eukaryota</taxon>
        <taxon>Metazoa</taxon>
        <taxon>Ecdysozoa</taxon>
        <taxon>Arthropoda</taxon>
        <taxon>Crustacea</taxon>
        <taxon>Multicrustacea</taxon>
        <taxon>Hexanauplia</taxon>
        <taxon>Copepoda</taxon>
        <taxon>Harpacticoida</taxon>
        <taxon>Harpacticidae</taxon>
        <taxon>Tigriopus</taxon>
    </lineage>
</organism>
<proteinExistence type="predicted"/>
<keyword evidence="4" id="KW-1185">Reference proteome</keyword>
<dbReference type="AlphaFoldDB" id="A0A553NXY3"/>
<dbReference type="PANTHER" id="PTHR37984">
    <property type="entry name" value="PROTEIN CBG26694"/>
    <property type="match status" value="1"/>
</dbReference>
<feature type="non-terminal residue" evidence="3">
    <location>
        <position position="241"/>
    </location>
</feature>
<feature type="domain" description="Integrase zinc-binding" evidence="2">
    <location>
        <begin position="157"/>
        <end position="209"/>
    </location>
</feature>
<comment type="caution">
    <text evidence="3">The sequence shown here is derived from an EMBL/GenBank/DDBJ whole genome shotgun (WGS) entry which is preliminary data.</text>
</comment>
<dbReference type="InterPro" id="IPR050951">
    <property type="entry name" value="Retrovirus_Pol_polyprotein"/>
</dbReference>
<evidence type="ECO:0000313" key="3">
    <source>
        <dbReference type="EMBL" id="TRY70295.1"/>
    </source>
</evidence>
<dbReference type="EMBL" id="VCGU01000009">
    <property type="protein sequence ID" value="TRY70295.1"/>
    <property type="molecule type" value="Genomic_DNA"/>
</dbReference>
<dbReference type="Pfam" id="PF17921">
    <property type="entry name" value="Integrase_H2C2"/>
    <property type="match status" value="2"/>
</dbReference>
<evidence type="ECO:0000256" key="1">
    <source>
        <dbReference type="ARBA" id="ARBA00012493"/>
    </source>
</evidence>
<reference evidence="3 4" key="1">
    <citation type="journal article" date="2018" name="Nat. Ecol. Evol.">
        <title>Genomic signatures of mitonuclear coevolution across populations of Tigriopus californicus.</title>
        <authorList>
            <person name="Barreto F.S."/>
            <person name="Watson E.T."/>
            <person name="Lima T.G."/>
            <person name="Willett C.S."/>
            <person name="Edmands S."/>
            <person name="Li W."/>
            <person name="Burton R.S."/>
        </authorList>
    </citation>
    <scope>NUCLEOTIDE SEQUENCE [LARGE SCALE GENOMIC DNA]</scope>
    <source>
        <strain evidence="3 4">San Diego</strain>
    </source>
</reference>
<dbReference type="EC" id="2.7.7.49" evidence="1"/>
<dbReference type="Gene3D" id="1.10.340.70">
    <property type="match status" value="2"/>
</dbReference>
<evidence type="ECO:0000259" key="2">
    <source>
        <dbReference type="Pfam" id="PF17921"/>
    </source>
</evidence>
<dbReference type="PANTHER" id="PTHR37984:SF7">
    <property type="entry name" value="INTEGRASE CATALYTIC DOMAIN-CONTAINING PROTEIN"/>
    <property type="match status" value="1"/>
</dbReference>
<name>A0A553NXY3_TIGCA</name>
<sequence length="241" mass="27104">GDPATNPTLWAYACAWPEVSLQQEPGSRLLILQGTQLVIPRSARAGLLRLLNTSHFGMVKTYQRARQLYYWPNMKNDISQLVQSCTMAIVKCPVCVELLLSHSPEPLIHLNTAFSTDLFEVDGIHFLLLVDRFSDYPLVSSSSNKCWRRKRHHIVLPPASRPSILRGLHASHQGIRCTCVWAPHFYFWPGMNNGIDQVVSSCSACQEHRLSQPVEPLIQSTASRPFEAISVDIFESVRAPS</sequence>
<dbReference type="GO" id="GO:0003964">
    <property type="term" value="F:RNA-directed DNA polymerase activity"/>
    <property type="evidence" value="ECO:0007669"/>
    <property type="project" value="UniProtKB-EC"/>
</dbReference>
<dbReference type="STRING" id="6832.A0A553NXY3"/>
<accession>A0A553NXY3</accession>
<dbReference type="InterPro" id="IPR041588">
    <property type="entry name" value="Integrase_H2C2"/>
</dbReference>
<feature type="non-terminal residue" evidence="3">
    <location>
        <position position="1"/>
    </location>
</feature>
<gene>
    <name evidence="3" type="ORF">TCAL_13676</name>
</gene>
<evidence type="ECO:0000313" key="4">
    <source>
        <dbReference type="Proteomes" id="UP000318571"/>
    </source>
</evidence>
<feature type="domain" description="Integrase zinc-binding" evidence="2">
    <location>
        <begin position="40"/>
        <end position="86"/>
    </location>
</feature>
<dbReference type="Proteomes" id="UP000318571">
    <property type="component" value="Chromosome 9"/>
</dbReference>
<protein>
    <recommendedName>
        <fullName evidence="1">RNA-directed DNA polymerase</fullName>
        <ecNumber evidence="1">2.7.7.49</ecNumber>
    </recommendedName>
</protein>